<evidence type="ECO:0000256" key="2">
    <source>
        <dbReference type="ARBA" id="ARBA00023163"/>
    </source>
</evidence>
<keyword evidence="2" id="KW-0804">Transcription</keyword>
<feature type="domain" description="Helix-turn-helix type 11" evidence="4">
    <location>
        <begin position="10"/>
        <end position="65"/>
    </location>
</feature>
<evidence type="ECO:0000313" key="6">
    <source>
        <dbReference type="Proteomes" id="UP000182835"/>
    </source>
</evidence>
<dbReference type="Pfam" id="PF08279">
    <property type="entry name" value="HTH_11"/>
    <property type="match status" value="1"/>
</dbReference>
<accession>A0A1L8R2H1</accession>
<gene>
    <name evidence="5" type="ORF">RU96_GL001481</name>
</gene>
<protein>
    <recommendedName>
        <fullName evidence="7">Helix-turn-helix type 11 domain-containing protein</fullName>
    </recommendedName>
</protein>
<dbReference type="InterPro" id="IPR013196">
    <property type="entry name" value="HTH_11"/>
</dbReference>
<evidence type="ECO:0000256" key="1">
    <source>
        <dbReference type="ARBA" id="ARBA00023015"/>
    </source>
</evidence>
<name>A0A1L8R2H1_9ENTE</name>
<reference evidence="5 6" key="1">
    <citation type="submission" date="2014-12" db="EMBL/GenBank/DDBJ databases">
        <title>Draft genome sequences of 29 type strains of Enterococci.</title>
        <authorList>
            <person name="Zhong Z."/>
            <person name="Sun Z."/>
            <person name="Liu W."/>
            <person name="Zhang W."/>
            <person name="Zhang H."/>
        </authorList>
    </citation>
    <scope>NUCLEOTIDE SEQUENCE [LARGE SCALE GENOMIC DNA]</scope>
    <source>
        <strain evidence="5 6">DSM 21207</strain>
    </source>
</reference>
<proteinExistence type="predicted"/>
<dbReference type="Pfam" id="PF05043">
    <property type="entry name" value="Mga"/>
    <property type="match status" value="1"/>
</dbReference>
<evidence type="ECO:0000313" key="5">
    <source>
        <dbReference type="EMBL" id="OJG13925.1"/>
    </source>
</evidence>
<dbReference type="InterPro" id="IPR036390">
    <property type="entry name" value="WH_DNA-bd_sf"/>
</dbReference>
<dbReference type="SUPFAM" id="SSF46785">
    <property type="entry name" value="Winged helix' DNA-binding domain"/>
    <property type="match status" value="1"/>
</dbReference>
<feature type="domain" description="Mga helix-turn-helix" evidence="3">
    <location>
        <begin position="103"/>
        <end position="156"/>
    </location>
</feature>
<dbReference type="InterPro" id="IPR050661">
    <property type="entry name" value="BglG_antiterminators"/>
</dbReference>
<keyword evidence="1" id="KW-0805">Transcription regulation</keyword>
<dbReference type="STRING" id="317010.RU96_GL001481"/>
<dbReference type="PANTHER" id="PTHR30185">
    <property type="entry name" value="CRYPTIC BETA-GLUCOSIDE BGL OPERON ANTITERMINATOR"/>
    <property type="match status" value="1"/>
</dbReference>
<evidence type="ECO:0008006" key="7">
    <source>
        <dbReference type="Google" id="ProtNLM"/>
    </source>
</evidence>
<dbReference type="RefSeq" id="WP_249024193.1">
    <property type="nucleotide sequence ID" value="NZ_JBHLVQ010000021.1"/>
</dbReference>
<dbReference type="Gene3D" id="1.10.10.10">
    <property type="entry name" value="Winged helix-like DNA-binding domain superfamily/Winged helix DNA-binding domain"/>
    <property type="match status" value="1"/>
</dbReference>
<evidence type="ECO:0000259" key="4">
    <source>
        <dbReference type="Pfam" id="PF08279"/>
    </source>
</evidence>
<comment type="caution">
    <text evidence="5">The sequence shown here is derived from an EMBL/GenBank/DDBJ whole genome shotgun (WGS) entry which is preliminary data.</text>
</comment>
<dbReference type="AlphaFoldDB" id="A0A1L8R2H1"/>
<sequence>MIFSSNENMLINILTYEEYVSAKHLAETLYVSTKTVYRMIKKVNELFMEEKKEPLIISEPGKGYKLSSHFRNRDIHSMVEFAEENDLNEVSLALLFKYPHKIKRNLMDTQFLSDSSIERRLRKLSEILKKYDIHLYYNREYLWIKGEEVSIRKAINHIFLEMNKINSLSEIGIKINVIDKHFIDQQITLLEERLNEYINYPYDITIYTHIFMIIKRYRE</sequence>
<dbReference type="PANTHER" id="PTHR30185:SF12">
    <property type="entry name" value="TRANSCRIPTIONAL REGULATOR MANR"/>
    <property type="match status" value="1"/>
</dbReference>
<organism evidence="5 6">
    <name type="scientific">Enterococcus canintestini</name>
    <dbReference type="NCBI Taxonomy" id="317010"/>
    <lineage>
        <taxon>Bacteria</taxon>
        <taxon>Bacillati</taxon>
        <taxon>Bacillota</taxon>
        <taxon>Bacilli</taxon>
        <taxon>Lactobacillales</taxon>
        <taxon>Enterococcaceae</taxon>
        <taxon>Enterococcus</taxon>
    </lineage>
</organism>
<evidence type="ECO:0000259" key="3">
    <source>
        <dbReference type="Pfam" id="PF05043"/>
    </source>
</evidence>
<dbReference type="InterPro" id="IPR007737">
    <property type="entry name" value="Mga_HTH"/>
</dbReference>
<dbReference type="EMBL" id="JXKG01000029">
    <property type="protein sequence ID" value="OJG13925.1"/>
    <property type="molecule type" value="Genomic_DNA"/>
</dbReference>
<dbReference type="InterPro" id="IPR036388">
    <property type="entry name" value="WH-like_DNA-bd_sf"/>
</dbReference>
<dbReference type="Proteomes" id="UP000182835">
    <property type="component" value="Unassembled WGS sequence"/>
</dbReference>